<dbReference type="PANTHER" id="PTHR43701:SF2">
    <property type="entry name" value="MEMBRANE TRANSPORTER PROTEIN YJNA-RELATED"/>
    <property type="match status" value="1"/>
</dbReference>
<feature type="transmembrane region" description="Helical" evidence="5">
    <location>
        <begin position="265"/>
        <end position="284"/>
    </location>
</feature>
<comment type="similarity">
    <text evidence="5">Belongs to the 4-toluene sulfonate uptake permease (TSUP) (TC 2.A.102) family.</text>
</comment>
<dbReference type="Pfam" id="PF01925">
    <property type="entry name" value="TauE"/>
    <property type="match status" value="1"/>
</dbReference>
<reference evidence="7" key="1">
    <citation type="submission" date="2021-03" db="EMBL/GenBank/DDBJ databases">
        <title>Genome of Cognatishimia sp. F0-27.</title>
        <authorList>
            <person name="Ping X."/>
        </authorList>
    </citation>
    <scope>NUCLEOTIDE SEQUENCE [LARGE SCALE GENOMIC DNA]</scope>
    <source>
        <strain evidence="7">E313</strain>
    </source>
</reference>
<keyword evidence="3 5" id="KW-1133">Transmembrane helix</keyword>
<evidence type="ECO:0000256" key="3">
    <source>
        <dbReference type="ARBA" id="ARBA00022989"/>
    </source>
</evidence>
<feature type="transmembrane region" description="Helical" evidence="5">
    <location>
        <begin position="7"/>
        <end position="40"/>
    </location>
</feature>
<keyword evidence="5" id="KW-1003">Cell membrane</keyword>
<name>A0ABS8EJ71_9FLAO</name>
<comment type="caution">
    <text evidence="6">The sequence shown here is derived from an EMBL/GenBank/DDBJ whole genome shotgun (WGS) entry which is preliminary data.</text>
</comment>
<evidence type="ECO:0000256" key="5">
    <source>
        <dbReference type="RuleBase" id="RU363041"/>
    </source>
</evidence>
<dbReference type="PANTHER" id="PTHR43701">
    <property type="entry name" value="MEMBRANE TRANSPORTER PROTEIN MJ0441-RELATED"/>
    <property type="match status" value="1"/>
</dbReference>
<evidence type="ECO:0000313" key="7">
    <source>
        <dbReference type="Proteomes" id="UP000778797"/>
    </source>
</evidence>
<keyword evidence="4 5" id="KW-0472">Membrane</keyword>
<dbReference type="Proteomes" id="UP000778797">
    <property type="component" value="Unassembled WGS sequence"/>
</dbReference>
<dbReference type="EMBL" id="JAFMPT010000001">
    <property type="protein sequence ID" value="MCC1483165.1"/>
    <property type="molecule type" value="Genomic_DNA"/>
</dbReference>
<dbReference type="RefSeq" id="WP_227475584.1">
    <property type="nucleotide sequence ID" value="NZ_JAFMPT010000001.1"/>
</dbReference>
<dbReference type="InterPro" id="IPR051598">
    <property type="entry name" value="TSUP/Inactive_protease-like"/>
</dbReference>
<sequence>MELTMEFWYLLPISIAIATIAMSSGIGGAVFFSPLFMIGLGLDPKIAIGTALATELFGFSSGLMAYWKAKLIDFKLGLNLLLISIPFAIIGTVYGDLVPPLILKAIFGIGIIFIGYQLYVSWRQEEKEKLEAAHKKEFETNYESTLTDADGNVYNYTICNKNMGRMFAAIGGAFLGMISVGLAELQEYHLVAKCKVPTRVAVATSIFVVVITVLVASIGHFYEFAQEGGEVMNQVVNLIIFTIPGVIIGGQIGPKLQKVIPADKMKVGISFLFILVGAFMLYTLI</sequence>
<evidence type="ECO:0000256" key="1">
    <source>
        <dbReference type="ARBA" id="ARBA00004141"/>
    </source>
</evidence>
<comment type="subcellular location">
    <subcellularLocation>
        <location evidence="5">Cell membrane</location>
        <topology evidence="5">Multi-pass membrane protein</topology>
    </subcellularLocation>
    <subcellularLocation>
        <location evidence="1">Membrane</location>
        <topology evidence="1">Multi-pass membrane protein</topology>
    </subcellularLocation>
</comment>
<organism evidence="6 7">
    <name type="scientific">Winogradskyella immobilis</name>
    <dbReference type="NCBI Taxonomy" id="2816852"/>
    <lineage>
        <taxon>Bacteria</taxon>
        <taxon>Pseudomonadati</taxon>
        <taxon>Bacteroidota</taxon>
        <taxon>Flavobacteriia</taxon>
        <taxon>Flavobacteriales</taxon>
        <taxon>Flavobacteriaceae</taxon>
        <taxon>Winogradskyella</taxon>
    </lineage>
</organism>
<keyword evidence="2 5" id="KW-0812">Transmembrane</keyword>
<reference evidence="7" key="2">
    <citation type="submission" date="2023-07" db="EMBL/GenBank/DDBJ databases">
        <title>Genome of Winogradskyella sp. E313.</title>
        <authorList>
            <person name="Zhou Y."/>
        </authorList>
    </citation>
    <scope>NUCLEOTIDE SEQUENCE [LARGE SCALE GENOMIC DNA]</scope>
    <source>
        <strain evidence="7">E313</strain>
    </source>
</reference>
<accession>A0ABS8EJ71</accession>
<feature type="transmembrane region" description="Helical" evidence="5">
    <location>
        <begin position="203"/>
        <end position="222"/>
    </location>
</feature>
<feature type="transmembrane region" description="Helical" evidence="5">
    <location>
        <begin position="46"/>
        <end position="67"/>
    </location>
</feature>
<feature type="transmembrane region" description="Helical" evidence="5">
    <location>
        <begin position="101"/>
        <end position="120"/>
    </location>
</feature>
<proteinExistence type="inferred from homology"/>
<keyword evidence="7" id="KW-1185">Reference proteome</keyword>
<evidence type="ECO:0000256" key="4">
    <source>
        <dbReference type="ARBA" id="ARBA00023136"/>
    </source>
</evidence>
<feature type="transmembrane region" description="Helical" evidence="5">
    <location>
        <begin position="166"/>
        <end position="183"/>
    </location>
</feature>
<dbReference type="InterPro" id="IPR002781">
    <property type="entry name" value="TM_pro_TauE-like"/>
</dbReference>
<protein>
    <recommendedName>
        <fullName evidence="5">Probable membrane transporter protein</fullName>
    </recommendedName>
</protein>
<gene>
    <name evidence="6" type="ORF">J1C55_01060</name>
</gene>
<feature type="transmembrane region" description="Helical" evidence="5">
    <location>
        <begin position="234"/>
        <end position="253"/>
    </location>
</feature>
<evidence type="ECO:0000256" key="2">
    <source>
        <dbReference type="ARBA" id="ARBA00022692"/>
    </source>
</evidence>
<feature type="transmembrane region" description="Helical" evidence="5">
    <location>
        <begin position="76"/>
        <end position="95"/>
    </location>
</feature>
<evidence type="ECO:0000313" key="6">
    <source>
        <dbReference type="EMBL" id="MCC1483165.1"/>
    </source>
</evidence>